<comment type="caution">
    <text evidence="1">The sequence shown here is derived from an EMBL/GenBank/DDBJ whole genome shotgun (WGS) entry which is preliminary data.</text>
</comment>
<organism evidence="1 2">
    <name type="scientific">Rotaria socialis</name>
    <dbReference type="NCBI Taxonomy" id="392032"/>
    <lineage>
        <taxon>Eukaryota</taxon>
        <taxon>Metazoa</taxon>
        <taxon>Spiralia</taxon>
        <taxon>Gnathifera</taxon>
        <taxon>Rotifera</taxon>
        <taxon>Eurotatoria</taxon>
        <taxon>Bdelloidea</taxon>
        <taxon>Philodinida</taxon>
        <taxon>Philodinidae</taxon>
        <taxon>Rotaria</taxon>
    </lineage>
</organism>
<reference evidence="1" key="1">
    <citation type="submission" date="2021-02" db="EMBL/GenBank/DDBJ databases">
        <authorList>
            <person name="Nowell W R."/>
        </authorList>
    </citation>
    <scope>NUCLEOTIDE SEQUENCE</scope>
</reference>
<evidence type="ECO:0000313" key="2">
    <source>
        <dbReference type="Proteomes" id="UP000663848"/>
    </source>
</evidence>
<dbReference type="EMBL" id="CAJOBR010083401">
    <property type="protein sequence ID" value="CAF5128277.1"/>
    <property type="molecule type" value="Genomic_DNA"/>
</dbReference>
<name>A0A822FGI9_9BILA</name>
<evidence type="ECO:0000313" key="1">
    <source>
        <dbReference type="EMBL" id="CAF5128277.1"/>
    </source>
</evidence>
<gene>
    <name evidence="1" type="ORF">QYT958_LOCUS46564</name>
</gene>
<accession>A0A822FGI9</accession>
<protein>
    <submittedName>
        <fullName evidence="1">Uncharacterized protein</fullName>
    </submittedName>
</protein>
<dbReference type="AlphaFoldDB" id="A0A822FGI9"/>
<feature type="non-terminal residue" evidence="1">
    <location>
        <position position="1"/>
    </location>
</feature>
<sequence length="32" mass="3774">RLTAAEVLQHPWVKNSHELNERPLNTPILLQR</sequence>
<dbReference type="Proteomes" id="UP000663848">
    <property type="component" value="Unassembled WGS sequence"/>
</dbReference>
<proteinExistence type="predicted"/>